<dbReference type="EMBL" id="CP070496">
    <property type="protein sequence ID" value="QSB04227.1"/>
    <property type="molecule type" value="Genomic_DNA"/>
</dbReference>
<organism evidence="4 5">
    <name type="scientific">Natronoglycomyces albus</name>
    <dbReference type="NCBI Taxonomy" id="2811108"/>
    <lineage>
        <taxon>Bacteria</taxon>
        <taxon>Bacillati</taxon>
        <taxon>Actinomycetota</taxon>
        <taxon>Actinomycetes</taxon>
        <taxon>Glycomycetales</taxon>
        <taxon>Glycomycetaceae</taxon>
        <taxon>Natronoglycomyces</taxon>
    </lineage>
</organism>
<protein>
    <submittedName>
        <fullName evidence="4">FAD-dependent monooxygenase</fullName>
    </submittedName>
</protein>
<dbReference type="PRINTS" id="PR00420">
    <property type="entry name" value="RNGMNOXGNASE"/>
</dbReference>
<proteinExistence type="predicted"/>
<reference evidence="4" key="1">
    <citation type="submission" date="2021-02" db="EMBL/GenBank/DDBJ databases">
        <title>Natronoglycomyces albus gen. nov., sp. nov, a haloalkaliphilic actinobacterium from a soda solonchak soil.</title>
        <authorList>
            <person name="Sorokin D.Y."/>
            <person name="Khijniak T.V."/>
            <person name="Zakharycheva A.P."/>
            <person name="Boueva O.V."/>
            <person name="Ariskina E.V."/>
            <person name="Hahnke R.L."/>
            <person name="Bunk B."/>
            <person name="Sproer C."/>
            <person name="Schumann P."/>
            <person name="Evtushenko L.I."/>
            <person name="Kublanov I.V."/>
        </authorList>
    </citation>
    <scope>NUCLEOTIDE SEQUENCE</scope>
    <source>
        <strain evidence="4">DSM 106290</strain>
    </source>
</reference>
<dbReference type="Proteomes" id="UP000662939">
    <property type="component" value="Chromosome"/>
</dbReference>
<dbReference type="InterPro" id="IPR036188">
    <property type="entry name" value="FAD/NAD-bd_sf"/>
</dbReference>
<dbReference type="Gene3D" id="3.50.50.60">
    <property type="entry name" value="FAD/NAD(P)-binding domain"/>
    <property type="match status" value="1"/>
</dbReference>
<dbReference type="InterPro" id="IPR050493">
    <property type="entry name" value="FAD-dep_Monooxygenase_BioMet"/>
</dbReference>
<evidence type="ECO:0000256" key="1">
    <source>
        <dbReference type="ARBA" id="ARBA00023002"/>
    </source>
</evidence>
<dbReference type="AlphaFoldDB" id="A0A895XH37"/>
<keyword evidence="2 4" id="KW-0503">Monooxygenase</keyword>
<dbReference type="GO" id="GO:0004497">
    <property type="term" value="F:monooxygenase activity"/>
    <property type="evidence" value="ECO:0007669"/>
    <property type="project" value="UniProtKB-KW"/>
</dbReference>
<keyword evidence="1" id="KW-0560">Oxidoreductase</keyword>
<dbReference type="GO" id="GO:0071949">
    <property type="term" value="F:FAD binding"/>
    <property type="evidence" value="ECO:0007669"/>
    <property type="project" value="InterPro"/>
</dbReference>
<sequence length="391" mass="41397">MNTPKAVVVGAGIAGLATAIALSQLNWRVALLEQRPRLRGDDTGALVWPNGIRAAASLGLANSLEAVSHPVSNLRLRKIDGGTIATVGPQLLSANSSEPTMILQGAAFHEALVSHLGSNVEVHPSTAVTRIDLVHLAAGDATRRWEADLIVAADGTDSILRHHIDETAKVTSASTVMFQATIPPHRAPDLDSDAVITFGPANRRFSYASLGQTGAAWAATVPGGLRPESDQIQHELINRWFADWPEPIGQLIGATRPGELSQSAVRYLWPLPSDFQHCTDQRGALLVGDAAHALAPELAQGTSLALEDAATLKWCLTNSAGITAALALFEKVRRPRVTRLARQARRLHNVAGRSTGVAGQLLRAAPGSLIGRQIKQGFDWHLPGGGGAHSR</sequence>
<evidence type="ECO:0000256" key="2">
    <source>
        <dbReference type="ARBA" id="ARBA00023033"/>
    </source>
</evidence>
<dbReference type="PANTHER" id="PTHR13789:SF309">
    <property type="entry name" value="PUTATIVE (AFU_ORTHOLOGUE AFUA_6G14510)-RELATED"/>
    <property type="match status" value="1"/>
</dbReference>
<dbReference type="Pfam" id="PF01494">
    <property type="entry name" value="FAD_binding_3"/>
    <property type="match status" value="1"/>
</dbReference>
<name>A0A895XH37_9ACTN</name>
<accession>A0A895XH37</accession>
<dbReference type="SUPFAM" id="SSF51905">
    <property type="entry name" value="FAD/NAD(P)-binding domain"/>
    <property type="match status" value="1"/>
</dbReference>
<keyword evidence="5" id="KW-1185">Reference proteome</keyword>
<gene>
    <name evidence="4" type="ORF">JQS30_10455</name>
</gene>
<dbReference type="InterPro" id="IPR002938">
    <property type="entry name" value="FAD-bd"/>
</dbReference>
<dbReference type="RefSeq" id="WP_213170227.1">
    <property type="nucleotide sequence ID" value="NZ_CP070496.1"/>
</dbReference>
<dbReference type="KEGG" id="nav:JQS30_10455"/>
<evidence type="ECO:0000313" key="4">
    <source>
        <dbReference type="EMBL" id="QSB04227.1"/>
    </source>
</evidence>
<evidence type="ECO:0000259" key="3">
    <source>
        <dbReference type="Pfam" id="PF01494"/>
    </source>
</evidence>
<evidence type="ECO:0000313" key="5">
    <source>
        <dbReference type="Proteomes" id="UP000662939"/>
    </source>
</evidence>
<feature type="domain" description="FAD-binding" evidence="3">
    <location>
        <begin position="6"/>
        <end position="342"/>
    </location>
</feature>
<dbReference type="PANTHER" id="PTHR13789">
    <property type="entry name" value="MONOOXYGENASE"/>
    <property type="match status" value="1"/>
</dbReference>